<dbReference type="Proteomes" id="UP000637643">
    <property type="component" value="Unassembled WGS sequence"/>
</dbReference>
<evidence type="ECO:0000313" key="2">
    <source>
        <dbReference type="Proteomes" id="UP000637643"/>
    </source>
</evidence>
<gene>
    <name evidence="1" type="ORF">GCM10010912_62020</name>
</gene>
<comment type="caution">
    <text evidence="1">The sequence shown here is derived from an EMBL/GenBank/DDBJ whole genome shotgun (WGS) entry which is preliminary data.</text>
</comment>
<dbReference type="AlphaFoldDB" id="A0A917D353"/>
<reference evidence="1" key="1">
    <citation type="journal article" date="2014" name="Int. J. Syst. Evol. Microbiol.">
        <title>Complete genome sequence of Corynebacterium casei LMG S-19264T (=DSM 44701T), isolated from a smear-ripened cheese.</title>
        <authorList>
            <consortium name="US DOE Joint Genome Institute (JGI-PGF)"/>
            <person name="Walter F."/>
            <person name="Albersmeier A."/>
            <person name="Kalinowski J."/>
            <person name="Ruckert C."/>
        </authorList>
    </citation>
    <scope>NUCLEOTIDE SEQUENCE</scope>
    <source>
        <strain evidence="1">CGMCC 1.16134</strain>
    </source>
</reference>
<sequence length="70" mass="7266">MNNNVAISTTPLTRAKKAIAISTETAEAIKLTMGTPTTIAADTPIKTFETALGASFLLTEAAATEKAIEQ</sequence>
<accession>A0A917D353</accession>
<dbReference type="EMBL" id="BMKR01000046">
    <property type="protein sequence ID" value="GGG09083.1"/>
    <property type="molecule type" value="Genomic_DNA"/>
</dbReference>
<reference evidence="1" key="2">
    <citation type="submission" date="2020-09" db="EMBL/GenBank/DDBJ databases">
        <authorList>
            <person name="Sun Q."/>
            <person name="Zhou Y."/>
        </authorList>
    </citation>
    <scope>NUCLEOTIDE SEQUENCE</scope>
    <source>
        <strain evidence="1">CGMCC 1.16134</strain>
    </source>
</reference>
<keyword evidence="2" id="KW-1185">Reference proteome</keyword>
<organism evidence="1 2">
    <name type="scientific">Paenibacillus albidus</name>
    <dbReference type="NCBI Taxonomy" id="2041023"/>
    <lineage>
        <taxon>Bacteria</taxon>
        <taxon>Bacillati</taxon>
        <taxon>Bacillota</taxon>
        <taxon>Bacilli</taxon>
        <taxon>Bacillales</taxon>
        <taxon>Paenibacillaceae</taxon>
        <taxon>Paenibacillus</taxon>
    </lineage>
</organism>
<evidence type="ECO:0000313" key="1">
    <source>
        <dbReference type="EMBL" id="GGG09083.1"/>
    </source>
</evidence>
<name>A0A917D353_9BACL</name>
<proteinExistence type="predicted"/>
<protein>
    <submittedName>
        <fullName evidence="1">Uncharacterized protein</fullName>
    </submittedName>
</protein>